<dbReference type="SMART" id="SM01179">
    <property type="entry name" value="DUF862"/>
    <property type="match status" value="1"/>
</dbReference>
<sequence>MSVSQSSPVVVNVYDMSSLNEYIGNIGLGVYHTGVEVYEREYCYSGHQFGGSGIFEMVPRDSDNLGPNYIFKKSIVAGCTDFSYRDVCTILSTMEREFRGDQYHLLRKNCNHFSSAFVDVRCILCGGTLPKWINRLASVSTKLPFIEKSIPKEWLTPLQQTNEVSTRSRASNRLHPLMSRRSTTGSMSTLPQTPCRTSTYETTPSATSPGEQWRRFQMNFSSYFSRAFTGAANGTEGSSSTSMSTPPSEESSSRRPS</sequence>
<feature type="compositionally biased region" description="Polar residues" evidence="4">
    <location>
        <begin position="190"/>
        <end position="210"/>
    </location>
</feature>
<evidence type="ECO:0000256" key="4">
    <source>
        <dbReference type="SAM" id="MobiDB-lite"/>
    </source>
</evidence>
<evidence type="ECO:0000313" key="7">
    <source>
        <dbReference type="Proteomes" id="UP000278807"/>
    </source>
</evidence>
<dbReference type="AlphaFoldDB" id="A0A0R3TK66"/>
<dbReference type="GO" id="GO:0101005">
    <property type="term" value="F:deubiquitinase activity"/>
    <property type="evidence" value="ECO:0007669"/>
    <property type="project" value="TreeGrafter"/>
</dbReference>
<name>A0A0R3TK66_RODNA</name>
<evidence type="ECO:0000313" key="8">
    <source>
        <dbReference type="WBParaSite" id="HNAJ_0000753701-mRNA-1"/>
    </source>
</evidence>
<feature type="compositionally biased region" description="Low complexity" evidence="4">
    <location>
        <begin position="234"/>
        <end position="257"/>
    </location>
</feature>
<dbReference type="GO" id="GO:0016579">
    <property type="term" value="P:protein deubiquitination"/>
    <property type="evidence" value="ECO:0007669"/>
    <property type="project" value="TreeGrafter"/>
</dbReference>
<feature type="compositionally biased region" description="Polar residues" evidence="4">
    <location>
        <begin position="161"/>
        <end position="171"/>
    </location>
</feature>
<dbReference type="Proteomes" id="UP000278807">
    <property type="component" value="Unassembled WGS sequence"/>
</dbReference>
<evidence type="ECO:0000256" key="3">
    <source>
        <dbReference type="ARBA" id="ARBA00022801"/>
    </source>
</evidence>
<reference evidence="6 7" key="2">
    <citation type="submission" date="2018-11" db="EMBL/GenBank/DDBJ databases">
        <authorList>
            <consortium name="Pathogen Informatics"/>
        </authorList>
    </citation>
    <scope>NUCLEOTIDE SEQUENCE [LARGE SCALE GENOMIC DNA]</scope>
</reference>
<dbReference type="PANTHER" id="PTHR12378:SF80">
    <property type="entry name" value="IP06716P-RELATED"/>
    <property type="match status" value="1"/>
</dbReference>
<dbReference type="InterPro" id="IPR042266">
    <property type="entry name" value="PPPDE_sf"/>
</dbReference>
<keyword evidence="2" id="KW-0645">Protease</keyword>
<dbReference type="OrthoDB" id="412286at2759"/>
<dbReference type="PANTHER" id="PTHR12378">
    <property type="entry name" value="DESUMOYLATING ISOPEPTIDASE"/>
    <property type="match status" value="1"/>
</dbReference>
<feature type="domain" description="PPPDE" evidence="5">
    <location>
        <begin position="7"/>
        <end position="154"/>
    </location>
</feature>
<evidence type="ECO:0000256" key="1">
    <source>
        <dbReference type="ARBA" id="ARBA00008140"/>
    </source>
</evidence>
<evidence type="ECO:0000313" key="6">
    <source>
        <dbReference type="EMBL" id="VDO03393.1"/>
    </source>
</evidence>
<dbReference type="Gene3D" id="3.90.1720.30">
    <property type="entry name" value="PPPDE domains"/>
    <property type="match status" value="1"/>
</dbReference>
<keyword evidence="3" id="KW-0378">Hydrolase</keyword>
<evidence type="ECO:0000259" key="5">
    <source>
        <dbReference type="PROSITE" id="PS51858"/>
    </source>
</evidence>
<accession>A0A0R3TK66</accession>
<feature type="region of interest" description="Disordered" evidence="4">
    <location>
        <begin position="161"/>
        <end position="211"/>
    </location>
</feature>
<comment type="similarity">
    <text evidence="1">Belongs to the DeSI family.</text>
</comment>
<proteinExistence type="inferred from homology"/>
<dbReference type="WBParaSite" id="HNAJ_0000753701-mRNA-1">
    <property type="protein sequence ID" value="HNAJ_0000753701-mRNA-1"/>
    <property type="gene ID" value="HNAJ_0000753701"/>
</dbReference>
<dbReference type="PROSITE" id="PS51858">
    <property type="entry name" value="PPPDE"/>
    <property type="match status" value="1"/>
</dbReference>
<gene>
    <name evidence="6" type="ORF">HNAJ_LOCUS7533</name>
</gene>
<feature type="region of interest" description="Disordered" evidence="4">
    <location>
        <begin position="231"/>
        <end position="257"/>
    </location>
</feature>
<protein>
    <submittedName>
        <fullName evidence="8">PPPDE domain-containing protein</fullName>
    </submittedName>
</protein>
<evidence type="ECO:0000256" key="2">
    <source>
        <dbReference type="ARBA" id="ARBA00022670"/>
    </source>
</evidence>
<reference evidence="8" key="1">
    <citation type="submission" date="2017-02" db="UniProtKB">
        <authorList>
            <consortium name="WormBaseParasite"/>
        </authorList>
    </citation>
    <scope>IDENTIFICATION</scope>
</reference>
<dbReference type="EMBL" id="UZAE01012072">
    <property type="protein sequence ID" value="VDO03393.1"/>
    <property type="molecule type" value="Genomic_DNA"/>
</dbReference>
<feature type="compositionally biased region" description="Low complexity" evidence="4">
    <location>
        <begin position="179"/>
        <end position="189"/>
    </location>
</feature>
<dbReference type="STRING" id="102285.A0A0R3TK66"/>
<organism evidence="8">
    <name type="scientific">Rodentolepis nana</name>
    <name type="common">Dwarf tapeworm</name>
    <name type="synonym">Hymenolepis nana</name>
    <dbReference type="NCBI Taxonomy" id="102285"/>
    <lineage>
        <taxon>Eukaryota</taxon>
        <taxon>Metazoa</taxon>
        <taxon>Spiralia</taxon>
        <taxon>Lophotrochozoa</taxon>
        <taxon>Platyhelminthes</taxon>
        <taxon>Cestoda</taxon>
        <taxon>Eucestoda</taxon>
        <taxon>Cyclophyllidea</taxon>
        <taxon>Hymenolepididae</taxon>
        <taxon>Rodentolepis</taxon>
    </lineage>
</organism>
<dbReference type="InterPro" id="IPR008580">
    <property type="entry name" value="PPPDE_dom"/>
</dbReference>
<dbReference type="GO" id="GO:0006508">
    <property type="term" value="P:proteolysis"/>
    <property type="evidence" value="ECO:0007669"/>
    <property type="project" value="UniProtKB-KW"/>
</dbReference>
<keyword evidence="7" id="KW-1185">Reference proteome</keyword>
<dbReference type="Pfam" id="PF05903">
    <property type="entry name" value="Peptidase_C97"/>
    <property type="match status" value="1"/>
</dbReference>